<dbReference type="EMBL" id="CAJFCW020000001">
    <property type="protein sequence ID" value="CAG9080036.1"/>
    <property type="molecule type" value="Genomic_DNA"/>
</dbReference>
<sequence>MANLERRLGAPLKEVSALDWAGGVGKSLKGECYIVDDGISRITSALAIDLNVQRLCSVYEIRENKLGEDSEMEVKYQKTVKSTKNHVDIANYSDDSDVEFIDQKEEDVEEADSYVKADICVCAVPVGVLKERVPRSKSNSVASSERDQSASTHNSSDSEASSKLEPKVDNIKFYPELPGKYKEAIERIGVGTTNKVLLQFSKRFWPDSAFIGRLSNADDTRGEFVVFFSKPRSTNLYAYLTGEAAHVNNYFEGEFIAQRVMNVLSSMFTHEVPPKPKKVIVTDWFNDAFSQGSAPFVRRGCALFNDYDFLAQPLSLIDTKSAPKLFLTGDYTTSKYPGTLHGAYLAGLRCARQIADNYLGPVNDPEVMEELNKQGRFYMALHEQRLRNMPVEISPAPSD</sequence>
<feature type="compositionally biased region" description="Polar residues" evidence="1">
    <location>
        <begin position="136"/>
        <end position="159"/>
    </location>
</feature>
<dbReference type="Gene3D" id="3.90.660.10">
    <property type="match status" value="1"/>
</dbReference>
<keyword evidence="4" id="KW-1185">Reference proteome</keyword>
<proteinExistence type="predicted"/>
<dbReference type="PANTHER" id="PTHR10742">
    <property type="entry name" value="FLAVIN MONOAMINE OXIDASE"/>
    <property type="match status" value="1"/>
</dbReference>
<dbReference type="InterPro" id="IPR036188">
    <property type="entry name" value="FAD/NAD-bd_sf"/>
</dbReference>
<gene>
    <name evidence="3" type="ORF">BOKJ2_LOCUS662</name>
</gene>
<dbReference type="GO" id="GO:0016491">
    <property type="term" value="F:oxidoreductase activity"/>
    <property type="evidence" value="ECO:0007669"/>
    <property type="project" value="InterPro"/>
</dbReference>
<organism evidence="3 4">
    <name type="scientific">Bursaphelenchus okinawaensis</name>
    <dbReference type="NCBI Taxonomy" id="465554"/>
    <lineage>
        <taxon>Eukaryota</taxon>
        <taxon>Metazoa</taxon>
        <taxon>Ecdysozoa</taxon>
        <taxon>Nematoda</taxon>
        <taxon>Chromadorea</taxon>
        <taxon>Rhabditida</taxon>
        <taxon>Tylenchina</taxon>
        <taxon>Tylenchomorpha</taxon>
        <taxon>Aphelenchoidea</taxon>
        <taxon>Aphelenchoididae</taxon>
        <taxon>Bursaphelenchus</taxon>
    </lineage>
</organism>
<dbReference type="EMBL" id="CAJFDH010000001">
    <property type="protein sequence ID" value="CAD5205978.1"/>
    <property type="molecule type" value="Genomic_DNA"/>
</dbReference>
<dbReference type="SUPFAM" id="SSF54373">
    <property type="entry name" value="FAD-linked reductases, C-terminal domain"/>
    <property type="match status" value="1"/>
</dbReference>
<feature type="domain" description="Amine oxidase" evidence="2">
    <location>
        <begin position="96"/>
        <end position="354"/>
    </location>
</feature>
<reference evidence="3" key="1">
    <citation type="submission" date="2020-09" db="EMBL/GenBank/DDBJ databases">
        <authorList>
            <person name="Kikuchi T."/>
        </authorList>
    </citation>
    <scope>NUCLEOTIDE SEQUENCE</scope>
    <source>
        <strain evidence="3">SH1</strain>
    </source>
</reference>
<dbReference type="Proteomes" id="UP000614601">
    <property type="component" value="Unassembled WGS sequence"/>
</dbReference>
<dbReference type="OrthoDB" id="9982100at2759"/>
<protein>
    <recommendedName>
        <fullName evidence="2">Amine oxidase domain-containing protein</fullName>
    </recommendedName>
</protein>
<evidence type="ECO:0000313" key="4">
    <source>
        <dbReference type="Proteomes" id="UP000614601"/>
    </source>
</evidence>
<dbReference type="InterPro" id="IPR002937">
    <property type="entry name" value="Amino_oxidase"/>
</dbReference>
<evidence type="ECO:0000259" key="2">
    <source>
        <dbReference type="Pfam" id="PF01593"/>
    </source>
</evidence>
<dbReference type="SUPFAM" id="SSF51905">
    <property type="entry name" value="FAD/NAD(P)-binding domain"/>
    <property type="match status" value="1"/>
</dbReference>
<feature type="region of interest" description="Disordered" evidence="1">
    <location>
        <begin position="135"/>
        <end position="163"/>
    </location>
</feature>
<dbReference type="AlphaFoldDB" id="A0A811JRW0"/>
<name>A0A811JRW0_9BILA</name>
<accession>A0A811JRW0</accession>
<dbReference type="Pfam" id="PF01593">
    <property type="entry name" value="Amino_oxidase"/>
    <property type="match status" value="1"/>
</dbReference>
<evidence type="ECO:0000313" key="3">
    <source>
        <dbReference type="EMBL" id="CAD5205978.1"/>
    </source>
</evidence>
<dbReference type="PANTHER" id="PTHR10742:SF410">
    <property type="entry name" value="LYSINE-SPECIFIC HISTONE DEMETHYLASE 2"/>
    <property type="match status" value="1"/>
</dbReference>
<dbReference type="Proteomes" id="UP000783686">
    <property type="component" value="Unassembled WGS sequence"/>
</dbReference>
<comment type="caution">
    <text evidence="3">The sequence shown here is derived from an EMBL/GenBank/DDBJ whole genome shotgun (WGS) entry which is preliminary data.</text>
</comment>
<evidence type="ECO:0000256" key="1">
    <source>
        <dbReference type="SAM" id="MobiDB-lite"/>
    </source>
</evidence>
<dbReference type="InterPro" id="IPR050281">
    <property type="entry name" value="Flavin_monoamine_oxidase"/>
</dbReference>